<name>A0ABX6C374_9CHLR</name>
<feature type="modified residue" description="N6-(pyridoxal phosphate)lysine" evidence="2">
    <location>
        <position position="40"/>
    </location>
</feature>
<dbReference type="PANTHER" id="PTHR10146:SF14">
    <property type="entry name" value="PYRIDOXAL PHOSPHATE HOMEOSTASIS PROTEIN"/>
    <property type="match status" value="1"/>
</dbReference>
<dbReference type="PANTHER" id="PTHR10146">
    <property type="entry name" value="PROLINE SYNTHETASE CO-TRANSCRIBED BACTERIAL HOMOLOG PROTEIN"/>
    <property type="match status" value="1"/>
</dbReference>
<evidence type="ECO:0000259" key="4">
    <source>
        <dbReference type="Pfam" id="PF01168"/>
    </source>
</evidence>
<dbReference type="InterPro" id="IPR029066">
    <property type="entry name" value="PLP-binding_barrel"/>
</dbReference>
<evidence type="ECO:0000256" key="2">
    <source>
        <dbReference type="HAMAP-Rule" id="MF_02087"/>
    </source>
</evidence>
<dbReference type="SUPFAM" id="SSF51419">
    <property type="entry name" value="PLP-binding barrel"/>
    <property type="match status" value="1"/>
</dbReference>
<sequence length="230" mass="23919">MTAAAGSIAERAAAVRERIARACARAGRDPASVRLIAVSKTFGPEAVAEALAAGIREFGENRVQEALAKIPAVAELAAQRGLPAPTWHLVGHLQTNKARAAAGAFAILHGIDSTRLLQALDRAAAAPTRVLLEVNVAGEPTKFGFAPGDVAGAVALAQTLPHIEVAGLMTVAPRAEDPEAVRPVFRGLAELARQLGLPELSMGMTEDFEVAIEEGATMVRIGRAIFGERA</sequence>
<dbReference type="Proteomes" id="UP000326331">
    <property type="component" value="Chromosome"/>
</dbReference>
<reference evidence="5 6" key="1">
    <citation type="submission" date="2019-08" db="EMBL/GenBank/DDBJ databases">
        <authorList>
            <person name="Toschakov S.V."/>
        </authorList>
    </citation>
    <scope>NUCLEOTIDE SEQUENCE [LARGE SCALE GENOMIC DNA]</scope>
    <source>
        <strain evidence="5 6">3753O</strain>
    </source>
</reference>
<dbReference type="HAMAP" id="MF_02087">
    <property type="entry name" value="PLP_homeostasis"/>
    <property type="match status" value="1"/>
</dbReference>
<dbReference type="InterPro" id="IPR011078">
    <property type="entry name" value="PyrdxlP_homeostasis"/>
</dbReference>
<protein>
    <recommendedName>
        <fullName evidence="2">Pyridoxal phosphate homeostasis protein</fullName>
        <shortName evidence="2">PLP homeostasis protein</shortName>
    </recommendedName>
</protein>
<dbReference type="RefSeq" id="WP_158067685.1">
    <property type="nucleotide sequence ID" value="NZ_CP042829.1"/>
</dbReference>
<dbReference type="Pfam" id="PF01168">
    <property type="entry name" value="Ala_racemase_N"/>
    <property type="match status" value="1"/>
</dbReference>
<dbReference type="PIRSF" id="PIRSF004848">
    <property type="entry name" value="YBL036c_PLPDEIII"/>
    <property type="match status" value="1"/>
</dbReference>
<comment type="similarity">
    <text evidence="2 3">Belongs to the pyridoxal phosphate-binding protein YggS/PROSC family.</text>
</comment>
<dbReference type="InterPro" id="IPR001608">
    <property type="entry name" value="Ala_racemase_N"/>
</dbReference>
<keyword evidence="6" id="KW-1185">Reference proteome</keyword>
<evidence type="ECO:0000256" key="3">
    <source>
        <dbReference type="RuleBase" id="RU004514"/>
    </source>
</evidence>
<evidence type="ECO:0000313" key="6">
    <source>
        <dbReference type="Proteomes" id="UP000326331"/>
    </source>
</evidence>
<dbReference type="NCBIfam" id="TIGR00044">
    <property type="entry name" value="YggS family pyridoxal phosphate-dependent enzyme"/>
    <property type="match status" value="1"/>
</dbReference>
<dbReference type="EMBL" id="CP042829">
    <property type="protein sequence ID" value="QFG03734.1"/>
    <property type="molecule type" value="Genomic_DNA"/>
</dbReference>
<keyword evidence="1 2" id="KW-0663">Pyridoxal phosphate</keyword>
<feature type="domain" description="Alanine racemase N-terminal" evidence="4">
    <location>
        <begin position="13"/>
        <end position="229"/>
    </location>
</feature>
<proteinExistence type="inferred from homology"/>
<gene>
    <name evidence="5" type="ORF">Tbon_10645</name>
</gene>
<reference evidence="5 6" key="2">
    <citation type="submission" date="2019-10" db="EMBL/GenBank/DDBJ databases">
        <title>Thermopilla bonchosmolovskayae gen. nov., sp. nov., a moderately thermophilic Chloroflexi bacterium from a Chukotka hot spring (Arctic, Russia), representing a novel classis Thermopillaia, which include previously uncultivated lineage OLB14.</title>
        <authorList>
            <person name="Kochetkova T.V."/>
            <person name="Zayulina K.S."/>
            <person name="Zhigarkov V.S."/>
            <person name="Minaev N.V."/>
            <person name="Novikov A."/>
            <person name="Toshchakov S.V."/>
            <person name="Elcheninov A.G."/>
            <person name="Kublanov I.V."/>
        </authorList>
    </citation>
    <scope>NUCLEOTIDE SEQUENCE [LARGE SCALE GENOMIC DNA]</scope>
    <source>
        <strain evidence="5 6">3753O</strain>
    </source>
</reference>
<dbReference type="Gene3D" id="3.20.20.10">
    <property type="entry name" value="Alanine racemase"/>
    <property type="match status" value="1"/>
</dbReference>
<evidence type="ECO:0000256" key="1">
    <source>
        <dbReference type="ARBA" id="ARBA00022898"/>
    </source>
</evidence>
<accession>A0ABX6C374</accession>
<organism evidence="5 6">
    <name type="scientific">Tepidiforma bonchosmolovskayae</name>
    <dbReference type="NCBI Taxonomy" id="2601677"/>
    <lineage>
        <taxon>Bacteria</taxon>
        <taxon>Bacillati</taxon>
        <taxon>Chloroflexota</taxon>
        <taxon>Tepidiformia</taxon>
        <taxon>Tepidiformales</taxon>
        <taxon>Tepidiformaceae</taxon>
        <taxon>Tepidiforma</taxon>
    </lineage>
</organism>
<dbReference type="CDD" id="cd00635">
    <property type="entry name" value="PLPDE_III_YBL036c_like"/>
    <property type="match status" value="1"/>
</dbReference>
<comment type="function">
    <text evidence="2">Pyridoxal 5'-phosphate (PLP)-binding protein, which is involved in PLP homeostasis.</text>
</comment>
<evidence type="ECO:0000313" key="5">
    <source>
        <dbReference type="EMBL" id="QFG03734.1"/>
    </source>
</evidence>